<feature type="transmembrane region" description="Helical" evidence="2">
    <location>
        <begin position="86"/>
        <end position="104"/>
    </location>
</feature>
<keyword evidence="2" id="KW-0472">Membrane</keyword>
<feature type="transmembrane region" description="Helical" evidence="2">
    <location>
        <begin position="28"/>
        <end position="51"/>
    </location>
</feature>
<accession>A0A7S3N658</accession>
<keyword evidence="2" id="KW-0812">Transmembrane</keyword>
<dbReference type="EMBL" id="HBII01006393">
    <property type="protein sequence ID" value="CAE0343914.1"/>
    <property type="molecule type" value="Transcribed_RNA"/>
</dbReference>
<feature type="transmembrane region" description="Helical" evidence="2">
    <location>
        <begin position="124"/>
        <end position="143"/>
    </location>
</feature>
<sequence length="230" mass="26620">MKKKIEVWPDKLIRFSCIFADFKHRQQIAIYFTFLFLLRRMMFATMLVVFYQSAHTQITAAVISSLFVLMYLASAKPYKHSILNKFVIFDEICFFFGCVTLFFFSESKLDVPDGLTSDVEDYTGWVLVVIIGLVTGINFAYLLPVKVYESYKAVKALFLYICNLTANRVHTKNDGVRKVNYPDVDTSPQGNHAMKEYLERKGKLHPHNASPENSRFESLADKDITQSYRK</sequence>
<keyword evidence="2" id="KW-1133">Transmembrane helix</keyword>
<organism evidence="3">
    <name type="scientific">Euplotes harpa</name>
    <dbReference type="NCBI Taxonomy" id="151035"/>
    <lineage>
        <taxon>Eukaryota</taxon>
        <taxon>Sar</taxon>
        <taxon>Alveolata</taxon>
        <taxon>Ciliophora</taxon>
        <taxon>Intramacronucleata</taxon>
        <taxon>Spirotrichea</taxon>
        <taxon>Hypotrichia</taxon>
        <taxon>Euplotida</taxon>
        <taxon>Euplotidae</taxon>
        <taxon>Euplotes</taxon>
    </lineage>
</organism>
<feature type="transmembrane region" description="Helical" evidence="2">
    <location>
        <begin position="57"/>
        <end position="74"/>
    </location>
</feature>
<protein>
    <submittedName>
        <fullName evidence="3">Uncharacterized protein</fullName>
    </submittedName>
</protein>
<evidence type="ECO:0000313" key="3">
    <source>
        <dbReference type="EMBL" id="CAE0343914.1"/>
    </source>
</evidence>
<gene>
    <name evidence="3" type="ORF">EHAR0213_LOCUS2821</name>
</gene>
<evidence type="ECO:0000256" key="2">
    <source>
        <dbReference type="SAM" id="Phobius"/>
    </source>
</evidence>
<evidence type="ECO:0000256" key="1">
    <source>
        <dbReference type="SAM" id="MobiDB-lite"/>
    </source>
</evidence>
<reference evidence="3" key="1">
    <citation type="submission" date="2021-01" db="EMBL/GenBank/DDBJ databases">
        <authorList>
            <person name="Corre E."/>
            <person name="Pelletier E."/>
            <person name="Niang G."/>
            <person name="Scheremetjew M."/>
            <person name="Finn R."/>
            <person name="Kale V."/>
            <person name="Holt S."/>
            <person name="Cochrane G."/>
            <person name="Meng A."/>
            <person name="Brown T."/>
            <person name="Cohen L."/>
        </authorList>
    </citation>
    <scope>NUCLEOTIDE SEQUENCE</scope>
    <source>
        <strain evidence="3">FSP1.4</strain>
    </source>
</reference>
<proteinExistence type="predicted"/>
<feature type="compositionally biased region" description="Basic and acidic residues" evidence="1">
    <location>
        <begin position="214"/>
        <end position="224"/>
    </location>
</feature>
<dbReference type="AlphaFoldDB" id="A0A7S3N658"/>
<name>A0A7S3N658_9SPIT</name>
<feature type="region of interest" description="Disordered" evidence="1">
    <location>
        <begin position="200"/>
        <end position="230"/>
    </location>
</feature>